<dbReference type="EMBL" id="BAAAUF010000044">
    <property type="protein sequence ID" value="GAA3056070.1"/>
    <property type="molecule type" value="Genomic_DNA"/>
</dbReference>
<reference evidence="3" key="1">
    <citation type="journal article" date="2019" name="Int. J. Syst. Evol. Microbiol.">
        <title>The Global Catalogue of Microorganisms (GCM) 10K type strain sequencing project: providing services to taxonomists for standard genome sequencing and annotation.</title>
        <authorList>
            <consortium name="The Broad Institute Genomics Platform"/>
            <consortium name="The Broad Institute Genome Sequencing Center for Infectious Disease"/>
            <person name="Wu L."/>
            <person name="Ma J."/>
        </authorList>
    </citation>
    <scope>NUCLEOTIDE SEQUENCE [LARGE SCALE GENOMIC DNA]</scope>
    <source>
        <strain evidence="3">JCM 9091</strain>
    </source>
</reference>
<protein>
    <submittedName>
        <fullName evidence="2">Uncharacterized protein</fullName>
    </submittedName>
</protein>
<proteinExistence type="predicted"/>
<feature type="region of interest" description="Disordered" evidence="1">
    <location>
        <begin position="38"/>
        <end position="72"/>
    </location>
</feature>
<keyword evidence="3" id="KW-1185">Reference proteome</keyword>
<comment type="caution">
    <text evidence="2">The sequence shown here is derived from an EMBL/GenBank/DDBJ whole genome shotgun (WGS) entry which is preliminary data.</text>
</comment>
<evidence type="ECO:0000313" key="3">
    <source>
        <dbReference type="Proteomes" id="UP001501532"/>
    </source>
</evidence>
<feature type="compositionally biased region" description="Basic residues" evidence="1">
    <location>
        <begin position="62"/>
        <end position="72"/>
    </location>
</feature>
<evidence type="ECO:0000313" key="2">
    <source>
        <dbReference type="EMBL" id="GAA3056070.1"/>
    </source>
</evidence>
<name>A0ABP6LU82_9ACTN</name>
<accession>A0ABP6LU82</accession>
<evidence type="ECO:0000256" key="1">
    <source>
        <dbReference type="SAM" id="MobiDB-lite"/>
    </source>
</evidence>
<organism evidence="2 3">
    <name type="scientific">Streptomyces glomeratus</name>
    <dbReference type="NCBI Taxonomy" id="284452"/>
    <lineage>
        <taxon>Bacteria</taxon>
        <taxon>Bacillati</taxon>
        <taxon>Actinomycetota</taxon>
        <taxon>Actinomycetes</taxon>
        <taxon>Kitasatosporales</taxon>
        <taxon>Streptomycetaceae</taxon>
        <taxon>Streptomyces</taxon>
    </lineage>
</organism>
<gene>
    <name evidence="2" type="ORF">GCM10010448_44350</name>
</gene>
<dbReference type="Proteomes" id="UP001501532">
    <property type="component" value="Unassembled WGS sequence"/>
</dbReference>
<sequence length="72" mass="7671">MVGVAVGQHAQAPTKGVARLYGEVRKAVKKIVDGEVGLPAFTSPPSAGPPARLEAHASARYSQRRRYRSSAR</sequence>